<dbReference type="InterPro" id="IPR036390">
    <property type="entry name" value="WH_DNA-bd_sf"/>
</dbReference>
<dbReference type="PANTHER" id="PTHR30154">
    <property type="entry name" value="LEUCINE-RESPONSIVE REGULATORY PROTEIN"/>
    <property type="match status" value="1"/>
</dbReference>
<dbReference type="InterPro" id="IPR000485">
    <property type="entry name" value="AsnC-type_HTH_dom"/>
</dbReference>
<accession>A0A2H3NM58</accession>
<sequence>MATLDQTDCEILRILQKNARIPNKTLAEQVGLAESTCLMRVRRLREEGVISGTRTVVDAEALGIGVQAMVAVQLRSHSRTTVEQFQRAAVQRPEVVACYHLGGRTDFLLHVTVRDPAHLRDLILSAFTARDEVQQVETSLIYDQQHTDAWPIYPEARAK</sequence>
<dbReference type="PANTHER" id="PTHR30154:SF54">
    <property type="entry name" value="POSSIBLE TRANSCRIPTIONAL REGULATORY PROTEIN (PROBABLY LRP_ASNC-FAMILY)"/>
    <property type="match status" value="1"/>
</dbReference>
<protein>
    <submittedName>
        <fullName evidence="5">ArsR family transcriptional regulator</fullName>
    </submittedName>
</protein>
<dbReference type="SUPFAM" id="SSF46785">
    <property type="entry name" value="Winged helix' DNA-binding domain"/>
    <property type="match status" value="1"/>
</dbReference>
<dbReference type="GO" id="GO:0043200">
    <property type="term" value="P:response to amino acid"/>
    <property type="evidence" value="ECO:0007669"/>
    <property type="project" value="TreeGrafter"/>
</dbReference>
<dbReference type="GO" id="GO:0043565">
    <property type="term" value="F:sequence-specific DNA binding"/>
    <property type="evidence" value="ECO:0007669"/>
    <property type="project" value="InterPro"/>
</dbReference>
<dbReference type="Proteomes" id="UP000221024">
    <property type="component" value="Unassembled WGS sequence"/>
</dbReference>
<evidence type="ECO:0000259" key="4">
    <source>
        <dbReference type="PROSITE" id="PS50956"/>
    </source>
</evidence>
<dbReference type="InterPro" id="IPR019887">
    <property type="entry name" value="Tscrpt_reg_AsnC/Lrp_C"/>
</dbReference>
<dbReference type="InterPro" id="IPR011008">
    <property type="entry name" value="Dimeric_a/b-barrel"/>
</dbReference>
<keyword evidence="2" id="KW-0238">DNA-binding</keyword>
<dbReference type="GO" id="GO:0005829">
    <property type="term" value="C:cytosol"/>
    <property type="evidence" value="ECO:0007669"/>
    <property type="project" value="TreeGrafter"/>
</dbReference>
<evidence type="ECO:0000313" key="5">
    <source>
        <dbReference type="EMBL" id="PEN07604.1"/>
    </source>
</evidence>
<proteinExistence type="predicted"/>
<name>A0A2H3NM58_9BACT</name>
<dbReference type="OrthoDB" id="9800326at2"/>
<dbReference type="Pfam" id="PF13412">
    <property type="entry name" value="HTH_24"/>
    <property type="match status" value="1"/>
</dbReference>
<organism evidence="5 6">
    <name type="scientific">Longimonas halophila</name>
    <dbReference type="NCBI Taxonomy" id="1469170"/>
    <lineage>
        <taxon>Bacteria</taxon>
        <taxon>Pseudomonadati</taxon>
        <taxon>Rhodothermota</taxon>
        <taxon>Rhodothermia</taxon>
        <taxon>Rhodothermales</taxon>
        <taxon>Salisaetaceae</taxon>
        <taxon>Longimonas</taxon>
    </lineage>
</organism>
<evidence type="ECO:0000256" key="2">
    <source>
        <dbReference type="ARBA" id="ARBA00023125"/>
    </source>
</evidence>
<dbReference type="Pfam" id="PF01037">
    <property type="entry name" value="AsnC_trans_reg"/>
    <property type="match status" value="1"/>
</dbReference>
<dbReference type="Gene3D" id="3.30.70.920">
    <property type="match status" value="1"/>
</dbReference>
<dbReference type="SMART" id="SM00344">
    <property type="entry name" value="HTH_ASNC"/>
    <property type="match status" value="1"/>
</dbReference>
<keyword evidence="3" id="KW-0804">Transcription</keyword>
<comment type="caution">
    <text evidence="5">The sequence shown here is derived from an EMBL/GenBank/DDBJ whole genome shotgun (WGS) entry which is preliminary data.</text>
</comment>
<dbReference type="GO" id="GO:0006355">
    <property type="term" value="P:regulation of DNA-templated transcription"/>
    <property type="evidence" value="ECO:0007669"/>
    <property type="project" value="UniProtKB-ARBA"/>
</dbReference>
<dbReference type="InterPro" id="IPR011991">
    <property type="entry name" value="ArsR-like_HTH"/>
</dbReference>
<evidence type="ECO:0000313" key="6">
    <source>
        <dbReference type="Proteomes" id="UP000221024"/>
    </source>
</evidence>
<evidence type="ECO:0000256" key="3">
    <source>
        <dbReference type="ARBA" id="ARBA00023163"/>
    </source>
</evidence>
<dbReference type="PRINTS" id="PR00033">
    <property type="entry name" value="HTHASNC"/>
</dbReference>
<dbReference type="SUPFAM" id="SSF54909">
    <property type="entry name" value="Dimeric alpha+beta barrel"/>
    <property type="match status" value="1"/>
</dbReference>
<gene>
    <name evidence="5" type="ORF">CRI93_06385</name>
</gene>
<dbReference type="InterPro" id="IPR019888">
    <property type="entry name" value="Tscrpt_reg_AsnC-like"/>
</dbReference>
<evidence type="ECO:0000256" key="1">
    <source>
        <dbReference type="ARBA" id="ARBA00023015"/>
    </source>
</evidence>
<keyword evidence="6" id="KW-1185">Reference proteome</keyword>
<keyword evidence="1" id="KW-0805">Transcription regulation</keyword>
<dbReference type="RefSeq" id="WP_098061792.1">
    <property type="nucleotide sequence ID" value="NZ_PDEP01000005.1"/>
</dbReference>
<dbReference type="EMBL" id="PDEP01000005">
    <property type="protein sequence ID" value="PEN07604.1"/>
    <property type="molecule type" value="Genomic_DNA"/>
</dbReference>
<dbReference type="PROSITE" id="PS50956">
    <property type="entry name" value="HTH_ASNC_2"/>
    <property type="match status" value="1"/>
</dbReference>
<reference evidence="5 6" key="1">
    <citation type="submission" date="2017-10" db="EMBL/GenBank/DDBJ databases">
        <title>Draft genome of Longimonas halophila.</title>
        <authorList>
            <person name="Goh K.M."/>
            <person name="Shamsir M.S."/>
            <person name="Lim S.W."/>
        </authorList>
    </citation>
    <scope>NUCLEOTIDE SEQUENCE [LARGE SCALE GENOMIC DNA]</scope>
    <source>
        <strain evidence="5 6">KCTC 42399</strain>
    </source>
</reference>
<dbReference type="CDD" id="cd00090">
    <property type="entry name" value="HTH_ARSR"/>
    <property type="match status" value="1"/>
</dbReference>
<dbReference type="Gene3D" id="1.10.10.10">
    <property type="entry name" value="Winged helix-like DNA-binding domain superfamily/Winged helix DNA-binding domain"/>
    <property type="match status" value="1"/>
</dbReference>
<dbReference type="InterPro" id="IPR036388">
    <property type="entry name" value="WH-like_DNA-bd_sf"/>
</dbReference>
<feature type="domain" description="HTH asnC-type" evidence="4">
    <location>
        <begin position="4"/>
        <end position="65"/>
    </location>
</feature>
<dbReference type="AlphaFoldDB" id="A0A2H3NM58"/>